<accession>A0AAD1X621</accession>
<feature type="region of interest" description="Disordered" evidence="2">
    <location>
        <begin position="540"/>
        <end position="579"/>
    </location>
</feature>
<keyword evidence="1" id="KW-0175">Coiled coil</keyword>
<keyword evidence="4" id="KW-1185">Reference proteome</keyword>
<dbReference type="Proteomes" id="UP001295684">
    <property type="component" value="Unassembled WGS sequence"/>
</dbReference>
<evidence type="ECO:0000256" key="2">
    <source>
        <dbReference type="SAM" id="MobiDB-lite"/>
    </source>
</evidence>
<comment type="caution">
    <text evidence="3">The sequence shown here is derived from an EMBL/GenBank/DDBJ whole genome shotgun (WGS) entry which is preliminary data.</text>
</comment>
<proteinExistence type="predicted"/>
<name>A0AAD1X621_EUPCR</name>
<gene>
    <name evidence="3" type="ORF">ECRASSUSDP1_LOCUS1435</name>
</gene>
<sequence length="579" mass="68500">MLDNMQRMRMLGHGRMGSQFRQSKKEKTPLPVYEAMDYPAGYSIIDKKKYDIQSKSLILSNNMRIARKFKGQTDLITHLPSRRDSINSESKSHQGIITANPKNVGGYKYERINNSLNRTTNKVDYEKDLAISSNNYNKISKSFEHLSRTKKSSYLSNNPLNMIGNGSTQKPMVSLANPSEKIAKKSPKEPNEYLDSLSLPRNVKPRNLSLSEDRKRNIDVPNLQSGKTEDKIDNEWAAILKYKDNSYKNAIARQKAQKKTSQQDYKLILDTQLEEIQKRKRDENSLELKKQDKSFLEQEKEKEIFTRRSRQKDKNFTRVQTNCTRFSRQVVMKKKQIEKNLENLEKKMYNQTPDLEQERRLKLEQKLKTSMALRKSFNDKIAQLKIQKEKEKELDKFYARESMDMQNRREQQRINFLNSLKKFSTDQNSIDPRFDTTSMKEKQKDDYIKNGIQQINIKELKKERTALKKKLENRLQNKKTLDSQLKYKELQKQYEKEEKKIQRKEITSRINSFKTQEMKKASISENRKNEYHIDLALQLKHKKQNATDPNTMSNEERKMHQKHLDSYKKGEYKDSSSIL</sequence>
<feature type="compositionally biased region" description="Basic and acidic residues" evidence="2">
    <location>
        <begin position="554"/>
        <end position="579"/>
    </location>
</feature>
<evidence type="ECO:0000313" key="3">
    <source>
        <dbReference type="EMBL" id="CAI2360137.1"/>
    </source>
</evidence>
<feature type="coiled-coil region" evidence="1">
    <location>
        <begin position="457"/>
        <end position="507"/>
    </location>
</feature>
<evidence type="ECO:0000313" key="4">
    <source>
        <dbReference type="Proteomes" id="UP001295684"/>
    </source>
</evidence>
<evidence type="ECO:0000256" key="1">
    <source>
        <dbReference type="SAM" id="Coils"/>
    </source>
</evidence>
<organism evidence="3 4">
    <name type="scientific">Euplotes crassus</name>
    <dbReference type="NCBI Taxonomy" id="5936"/>
    <lineage>
        <taxon>Eukaryota</taxon>
        <taxon>Sar</taxon>
        <taxon>Alveolata</taxon>
        <taxon>Ciliophora</taxon>
        <taxon>Intramacronucleata</taxon>
        <taxon>Spirotrichea</taxon>
        <taxon>Hypotrichia</taxon>
        <taxon>Euplotida</taxon>
        <taxon>Euplotidae</taxon>
        <taxon>Moneuplotes</taxon>
    </lineage>
</organism>
<dbReference type="AlphaFoldDB" id="A0AAD1X621"/>
<protein>
    <submittedName>
        <fullName evidence="3">Uncharacterized protein</fullName>
    </submittedName>
</protein>
<reference evidence="3" key="1">
    <citation type="submission" date="2023-07" db="EMBL/GenBank/DDBJ databases">
        <authorList>
            <consortium name="AG Swart"/>
            <person name="Singh M."/>
            <person name="Singh A."/>
            <person name="Seah K."/>
            <person name="Emmerich C."/>
        </authorList>
    </citation>
    <scope>NUCLEOTIDE SEQUENCE</scope>
    <source>
        <strain evidence="3">DP1</strain>
    </source>
</reference>
<dbReference type="EMBL" id="CAMPGE010001355">
    <property type="protein sequence ID" value="CAI2360137.1"/>
    <property type="molecule type" value="Genomic_DNA"/>
</dbReference>
<feature type="region of interest" description="Disordered" evidence="2">
    <location>
        <begin position="1"/>
        <end position="26"/>
    </location>
</feature>